<dbReference type="Gene3D" id="3.40.30.10">
    <property type="entry name" value="Glutaredoxin"/>
    <property type="match status" value="1"/>
</dbReference>
<feature type="signal peptide" evidence="5">
    <location>
        <begin position="1"/>
        <end position="25"/>
    </location>
</feature>
<gene>
    <name evidence="7" type="ORF">EOI86_01750</name>
</gene>
<dbReference type="RefSeq" id="WP_127763426.1">
    <property type="nucleotide sequence ID" value="NZ_SADE01000001.1"/>
</dbReference>
<dbReference type="InterPro" id="IPR001853">
    <property type="entry name" value="DSBA-like_thioredoxin_dom"/>
</dbReference>
<dbReference type="InterPro" id="IPR013766">
    <property type="entry name" value="Thioredoxin_domain"/>
</dbReference>
<dbReference type="Pfam" id="PF18312">
    <property type="entry name" value="ScsC_N"/>
    <property type="match status" value="1"/>
</dbReference>
<dbReference type="AlphaFoldDB" id="A0A437QU59"/>
<dbReference type="GO" id="GO:0016491">
    <property type="term" value="F:oxidoreductase activity"/>
    <property type="evidence" value="ECO:0007669"/>
    <property type="project" value="UniProtKB-KW"/>
</dbReference>
<comment type="caution">
    <text evidence="7">The sequence shown here is derived from an EMBL/GenBank/DDBJ whole genome shotgun (WGS) entry which is preliminary data.</text>
</comment>
<evidence type="ECO:0000256" key="2">
    <source>
        <dbReference type="ARBA" id="ARBA00023002"/>
    </source>
</evidence>
<evidence type="ECO:0000313" key="8">
    <source>
        <dbReference type="Proteomes" id="UP000287447"/>
    </source>
</evidence>
<evidence type="ECO:0000313" key="7">
    <source>
        <dbReference type="EMBL" id="RVU38054.1"/>
    </source>
</evidence>
<keyword evidence="1 5" id="KW-0732">Signal</keyword>
<dbReference type="InterPro" id="IPR041205">
    <property type="entry name" value="ScsC_N"/>
</dbReference>
<dbReference type="PANTHER" id="PTHR13887:SF14">
    <property type="entry name" value="DISULFIDE BOND FORMATION PROTEIN D"/>
    <property type="match status" value="1"/>
</dbReference>
<organism evidence="7 8">
    <name type="scientific">Hwanghaeella grinnelliae</name>
    <dbReference type="NCBI Taxonomy" id="2500179"/>
    <lineage>
        <taxon>Bacteria</taxon>
        <taxon>Pseudomonadati</taxon>
        <taxon>Pseudomonadota</taxon>
        <taxon>Alphaproteobacteria</taxon>
        <taxon>Rhodospirillales</taxon>
        <taxon>Rhodospirillaceae</taxon>
        <taxon>Hwanghaeella</taxon>
    </lineage>
</organism>
<dbReference type="PROSITE" id="PS51352">
    <property type="entry name" value="THIOREDOXIN_2"/>
    <property type="match status" value="1"/>
</dbReference>
<dbReference type="SUPFAM" id="SSF52833">
    <property type="entry name" value="Thioredoxin-like"/>
    <property type="match status" value="1"/>
</dbReference>
<feature type="chain" id="PRO_5019080664" evidence="5">
    <location>
        <begin position="26"/>
        <end position="255"/>
    </location>
</feature>
<dbReference type="PANTHER" id="PTHR13887">
    <property type="entry name" value="GLUTATHIONE S-TRANSFERASE KAPPA"/>
    <property type="match status" value="1"/>
</dbReference>
<keyword evidence="2" id="KW-0560">Oxidoreductase</keyword>
<dbReference type="Pfam" id="PF01323">
    <property type="entry name" value="DSBA"/>
    <property type="match status" value="1"/>
</dbReference>
<sequence>MPILKPLLRATTVIAFLITGAGAFAQSSNDAAGLTEDQIRTIVRDYLLENPEVVIDAIKTYQAQQKLAEEAQTAQALAAKRDQIFEDPMAPTNGVTDADVTLVEFFDYQCGYCKKVFPDIMAVMEDDKKLRVVFKELPILGPESVIAARGAMAAQKQGKYMAYHQAVMDLRGKLSEQRILQAAAEAGLDVDLLVKDMESPEIDDYLRSNLQLAQEIGVTGTPAMFIGEQFIPGAIDRQTLIHLIAEERKAAGKAG</sequence>
<dbReference type="InterPro" id="IPR036249">
    <property type="entry name" value="Thioredoxin-like_sf"/>
</dbReference>
<name>A0A437QU59_9PROT</name>
<feature type="domain" description="Thioredoxin" evidence="6">
    <location>
        <begin position="65"/>
        <end position="249"/>
    </location>
</feature>
<evidence type="ECO:0000256" key="4">
    <source>
        <dbReference type="ARBA" id="ARBA00023284"/>
    </source>
</evidence>
<dbReference type="OrthoDB" id="9780147at2"/>
<evidence type="ECO:0000256" key="3">
    <source>
        <dbReference type="ARBA" id="ARBA00023157"/>
    </source>
</evidence>
<keyword evidence="8" id="KW-1185">Reference proteome</keyword>
<evidence type="ECO:0000256" key="1">
    <source>
        <dbReference type="ARBA" id="ARBA00022729"/>
    </source>
</evidence>
<evidence type="ECO:0000256" key="5">
    <source>
        <dbReference type="SAM" id="SignalP"/>
    </source>
</evidence>
<reference evidence="8" key="1">
    <citation type="submission" date="2019-01" db="EMBL/GenBank/DDBJ databases">
        <title>Gri0909 isolated from a small marine red alga.</title>
        <authorList>
            <person name="Kim J."/>
            <person name="Jeong S.E."/>
            <person name="Jeon C.O."/>
        </authorList>
    </citation>
    <scope>NUCLEOTIDE SEQUENCE [LARGE SCALE GENOMIC DNA]</scope>
    <source>
        <strain evidence="8">Gri0909</strain>
    </source>
</reference>
<accession>A0A437QU59</accession>
<dbReference type="EMBL" id="SADE01000001">
    <property type="protein sequence ID" value="RVU38054.1"/>
    <property type="molecule type" value="Genomic_DNA"/>
</dbReference>
<keyword evidence="3" id="KW-1015">Disulfide bond</keyword>
<evidence type="ECO:0000259" key="6">
    <source>
        <dbReference type="PROSITE" id="PS51352"/>
    </source>
</evidence>
<dbReference type="Proteomes" id="UP000287447">
    <property type="component" value="Unassembled WGS sequence"/>
</dbReference>
<proteinExistence type="predicted"/>
<dbReference type="CDD" id="cd03023">
    <property type="entry name" value="DsbA_Com1_like"/>
    <property type="match status" value="1"/>
</dbReference>
<protein>
    <submittedName>
        <fullName evidence="7">DsbA family protein</fullName>
    </submittedName>
</protein>
<keyword evidence="4" id="KW-0676">Redox-active center</keyword>